<name>A0ABQ8PUJ8_9FUNG</name>
<dbReference type="Proteomes" id="UP001151295">
    <property type="component" value="Unassembled WGS sequence"/>
</dbReference>
<evidence type="ECO:0000313" key="1">
    <source>
        <dbReference type="EMBL" id="KAJ1995767.1"/>
    </source>
</evidence>
<accession>A0ABQ8PUJ8</accession>
<sequence>MNSSCSAFRSDIGSLFDDHVKNADIVSNVTRADVSQQMLYKAAATASQNTDAQVVFIECGKREAFAAAVGKANLGTLCTPSEDTAVGGNGCADALSRIAIRYTSTTETFCALLAAWHYHTGVVGNGASGGTGYTEKDFLLWDAGDAASAGEIGDGQETLPDYVFIDAIDEIASTDSMPYIWALLNNTLDYINRVRLAKNIPGACRLIIGLVEDDF</sequence>
<comment type="caution">
    <text evidence="1">The sequence shown here is derived from an EMBL/GenBank/DDBJ whole genome shotgun (WGS) entry which is preliminary data.</text>
</comment>
<proteinExistence type="predicted"/>
<protein>
    <submittedName>
        <fullName evidence="1">Uncharacterized protein</fullName>
    </submittedName>
</protein>
<gene>
    <name evidence="1" type="ORF">EDC05_000701</name>
</gene>
<organism evidence="1 2">
    <name type="scientific">Coemansia umbellata</name>
    <dbReference type="NCBI Taxonomy" id="1424467"/>
    <lineage>
        <taxon>Eukaryota</taxon>
        <taxon>Fungi</taxon>
        <taxon>Fungi incertae sedis</taxon>
        <taxon>Zoopagomycota</taxon>
        <taxon>Kickxellomycotina</taxon>
        <taxon>Kickxellomycetes</taxon>
        <taxon>Kickxellales</taxon>
        <taxon>Kickxellaceae</taxon>
        <taxon>Coemansia</taxon>
    </lineage>
</organism>
<reference evidence="1" key="1">
    <citation type="submission" date="2022-07" db="EMBL/GenBank/DDBJ databases">
        <title>Phylogenomic reconstructions and comparative analyses of Kickxellomycotina fungi.</title>
        <authorList>
            <person name="Reynolds N.K."/>
            <person name="Stajich J.E."/>
            <person name="Barry K."/>
            <person name="Grigoriev I.V."/>
            <person name="Crous P."/>
            <person name="Smith M.E."/>
        </authorList>
    </citation>
    <scope>NUCLEOTIDE SEQUENCE</scope>
    <source>
        <strain evidence="1">BCRC 34882</strain>
    </source>
</reference>
<evidence type="ECO:0000313" key="2">
    <source>
        <dbReference type="Proteomes" id="UP001151295"/>
    </source>
</evidence>
<dbReference type="EMBL" id="JANBQD010000004">
    <property type="protein sequence ID" value="KAJ1995767.1"/>
    <property type="molecule type" value="Genomic_DNA"/>
</dbReference>
<keyword evidence="2" id="KW-1185">Reference proteome</keyword>